<reference evidence="13 14" key="1">
    <citation type="journal article" date="2016" name="Genome Biol. Evol.">
        <title>Gene Family Evolution Reflects Adaptation to Soil Environmental Stressors in the Genome of the Collembolan Orchesella cincta.</title>
        <authorList>
            <person name="Faddeeva-Vakhrusheva A."/>
            <person name="Derks M.F."/>
            <person name="Anvar S.Y."/>
            <person name="Agamennone V."/>
            <person name="Suring W."/>
            <person name="Smit S."/>
            <person name="van Straalen N.M."/>
            <person name="Roelofs D."/>
        </authorList>
    </citation>
    <scope>NUCLEOTIDE SEQUENCE [LARGE SCALE GENOMIC DNA]</scope>
    <source>
        <tissue evidence="13">Mixed pool</tissue>
    </source>
</reference>
<keyword evidence="9 11" id="KW-0472">Membrane</keyword>
<evidence type="ECO:0000256" key="5">
    <source>
        <dbReference type="ARBA" id="ARBA00022692"/>
    </source>
</evidence>
<feature type="domain" description="TIR" evidence="12">
    <location>
        <begin position="1088"/>
        <end position="1223"/>
    </location>
</feature>
<sequence>MTCVKLTRMACHHRHHGHHGLLGIFQETILVLALLFLSSASGKYLEGCEKVPVLSPSSSNSDISLSCKLRTINSEFDKTNFSSLSGDIVSLNLECSNVLFYQSSLYAGFLSHMSNKLQTLTIEHCKISRISQGVFSGLSLKNLTIRTHNTAWPALSLDIASTAFNQSHLENLDISCNNIWTLPSSLLCQAKSLKHLNVSRNRLQDITDLGFREREDKNQTGGNRGGCRIGLQTLDVSYNRLILLPARGLASLSQLKHLYLQGNEISMIAETALAGLGSLNIVNFTDNKVSTLPAKEQRHNGNILQNNSLVTLPLFQGLKQLVILDLSYNSLTSAGLLQSKSQEGFNNNENNANNTTTDSEVTTNAISTSSSTTSASSSVFAGLIRLVLLDIGHNELTRLTPELFQDLYSLQYLSCENNAIETIDPHTFSSLNNLHTLLLSNNRLKTVEVYTFNGGLSVLSLLSLDSNEISYIHEDAFLNVSSIRDLNLNGNAFEKAPALQHLTLLKTIDLGENQIESLEPLSLPNLYGLRLTGNRIVNVTKDVLKDLPMLRVLNLARNRINSIEKGSFDANTNLQAVRLDSNFLEDISNLFSEKTNPSLIWLNVSDNRLTWFDYALIPKQLQWLDIHKNEIPDLGNYYGINDLHLQTLDASFNRLTKIGPNNIPDSIEMLFLNDNLISTIEPDTFFNKANLSRVDIFSNQIETLEIRALQLSPFPTHKALPEFYIAGNPILCDCTMDWLQRLNNKHLRQHPNVVDLESIYCKLVYRNYYVPLTEADPSQFLCSYKTHCFTTCECCEFDACDCEMTCPDGCNCYRDATWMSNIVDCSAREHTSVPKLIPMDSTEVYLDGNNFPELTSHGFIGKKNLKVLYLNNSNIESIQNNSFSGLKLLTTLHLENNLIKTIHEYIFEPLESTRELYLQNNQISYIAPNSFVNLKMLEVLKLDNNRLFKFEMWTLTRNPYLVEIAISNNPFSCECDYVSKASEFIQNNQLKLLDPQLINCRVNNGRQVSLKYMNATKCLEIKALSGVSEHSETNIPPYAAIALLLTVISICLLIGFVFFCRKRNSLRIWGATKCPLNQCYQTAETDDRLYDAYIAYSVSDESWVSRIGEELQQQGDLNHPYRLCYHHKDFPVTQAYVSEKIMQAADSSRCVLLVLSKSFLQNEWRFEFKSALAALRKRNRLICVTLGDLPARDLEPDLRVFLNKATLLSANDKLFWSKLKCALPEPRPPFSSRTLVSRPGSGGSDSGANSVHNYTPSSLGGCSTLPLNISDSSCNSNYLHHLNLNQQQLHPHHHTMTMSHHPPPTHQFFSNTLGGGNTNGFLLQNGNNTTSHHHHHLNGISNGNCNNPNNNSSHSDSNGNNGAVSVPLYVPRFPLQIDHLTVSSTEAPSSTCANVCLTINGAGLLLLPASKLLSLWP</sequence>
<evidence type="ECO:0000256" key="8">
    <source>
        <dbReference type="ARBA" id="ARBA00022989"/>
    </source>
</evidence>
<keyword evidence="3" id="KW-1003">Cell membrane</keyword>
<feature type="transmembrane region" description="Helical" evidence="11">
    <location>
        <begin position="21"/>
        <end position="40"/>
    </location>
</feature>
<keyword evidence="14" id="KW-1185">Reference proteome</keyword>
<dbReference type="GO" id="GO:0007165">
    <property type="term" value="P:signal transduction"/>
    <property type="evidence" value="ECO:0007669"/>
    <property type="project" value="InterPro"/>
</dbReference>
<evidence type="ECO:0000259" key="12">
    <source>
        <dbReference type="PROSITE" id="PS50104"/>
    </source>
</evidence>
<keyword evidence="8 11" id="KW-1133">Transmembrane helix</keyword>
<dbReference type="SMART" id="SM00364">
    <property type="entry name" value="LRR_BAC"/>
    <property type="match status" value="7"/>
</dbReference>
<dbReference type="Pfam" id="PF13855">
    <property type="entry name" value="LRR_8"/>
    <property type="match status" value="5"/>
</dbReference>
<dbReference type="SUPFAM" id="SSF52058">
    <property type="entry name" value="L domain-like"/>
    <property type="match status" value="4"/>
</dbReference>
<feature type="compositionally biased region" description="Low complexity" evidence="10">
    <location>
        <begin position="1338"/>
        <end position="1362"/>
    </location>
</feature>
<dbReference type="FunFam" id="3.80.10.10:FF:001438">
    <property type="entry name" value="Uncharacterized protein"/>
    <property type="match status" value="1"/>
</dbReference>
<evidence type="ECO:0000256" key="10">
    <source>
        <dbReference type="SAM" id="MobiDB-lite"/>
    </source>
</evidence>
<keyword evidence="6" id="KW-0732">Signal</keyword>
<dbReference type="InterPro" id="IPR003591">
    <property type="entry name" value="Leu-rich_rpt_typical-subtyp"/>
</dbReference>
<keyword evidence="4" id="KW-0433">Leucine-rich repeat</keyword>
<keyword evidence="5 11" id="KW-0812">Transmembrane</keyword>
<evidence type="ECO:0000256" key="1">
    <source>
        <dbReference type="ARBA" id="ARBA00004236"/>
    </source>
</evidence>
<dbReference type="OrthoDB" id="2015831at2759"/>
<name>A0A1D2N3K3_ORCCI</name>
<dbReference type="PANTHER" id="PTHR24366:SF96">
    <property type="entry name" value="LEUCINE RICH REPEAT CONTAINING 53"/>
    <property type="match status" value="1"/>
</dbReference>
<dbReference type="SMART" id="SM00369">
    <property type="entry name" value="LRR_TYP"/>
    <property type="match status" value="18"/>
</dbReference>
<dbReference type="InterPro" id="IPR026906">
    <property type="entry name" value="LRR_5"/>
</dbReference>
<feature type="region of interest" description="Disordered" evidence="10">
    <location>
        <begin position="1227"/>
        <end position="1252"/>
    </location>
</feature>
<evidence type="ECO:0000256" key="9">
    <source>
        <dbReference type="ARBA" id="ARBA00023136"/>
    </source>
</evidence>
<evidence type="ECO:0000256" key="2">
    <source>
        <dbReference type="ARBA" id="ARBA00009634"/>
    </source>
</evidence>
<organism evidence="13 14">
    <name type="scientific">Orchesella cincta</name>
    <name type="common">Springtail</name>
    <name type="synonym">Podura cincta</name>
    <dbReference type="NCBI Taxonomy" id="48709"/>
    <lineage>
        <taxon>Eukaryota</taxon>
        <taxon>Metazoa</taxon>
        <taxon>Ecdysozoa</taxon>
        <taxon>Arthropoda</taxon>
        <taxon>Hexapoda</taxon>
        <taxon>Collembola</taxon>
        <taxon>Entomobryomorpha</taxon>
        <taxon>Entomobryoidea</taxon>
        <taxon>Orchesellidae</taxon>
        <taxon>Orchesellinae</taxon>
        <taxon>Orchesella</taxon>
    </lineage>
</organism>
<protein>
    <submittedName>
        <fullName evidence="13">Protein toll</fullName>
    </submittedName>
</protein>
<feature type="transmembrane region" description="Helical" evidence="11">
    <location>
        <begin position="1038"/>
        <end position="1059"/>
    </location>
</feature>
<dbReference type="OMA" id="WSCECSY"/>
<evidence type="ECO:0000256" key="4">
    <source>
        <dbReference type="ARBA" id="ARBA00022614"/>
    </source>
</evidence>
<dbReference type="Gene3D" id="3.40.50.10140">
    <property type="entry name" value="Toll/interleukin-1 receptor homology (TIR) domain"/>
    <property type="match status" value="1"/>
</dbReference>
<dbReference type="SUPFAM" id="SSF52200">
    <property type="entry name" value="Toll/Interleukin receptor TIR domain"/>
    <property type="match status" value="1"/>
</dbReference>
<dbReference type="SMART" id="SM00255">
    <property type="entry name" value="TIR"/>
    <property type="match status" value="1"/>
</dbReference>
<evidence type="ECO:0000256" key="7">
    <source>
        <dbReference type="ARBA" id="ARBA00022737"/>
    </source>
</evidence>
<evidence type="ECO:0000256" key="6">
    <source>
        <dbReference type="ARBA" id="ARBA00022729"/>
    </source>
</evidence>
<evidence type="ECO:0000256" key="3">
    <source>
        <dbReference type="ARBA" id="ARBA00022475"/>
    </source>
</evidence>
<comment type="similarity">
    <text evidence="2">Belongs to the Toll-like receptor family.</text>
</comment>
<evidence type="ECO:0000313" key="14">
    <source>
        <dbReference type="Proteomes" id="UP000094527"/>
    </source>
</evidence>
<dbReference type="Gene3D" id="3.80.10.10">
    <property type="entry name" value="Ribonuclease Inhibitor"/>
    <property type="match status" value="5"/>
</dbReference>
<dbReference type="GO" id="GO:0005886">
    <property type="term" value="C:plasma membrane"/>
    <property type="evidence" value="ECO:0007669"/>
    <property type="project" value="UniProtKB-SubCell"/>
</dbReference>
<dbReference type="SMART" id="SM00365">
    <property type="entry name" value="LRR_SD22"/>
    <property type="match status" value="7"/>
</dbReference>
<dbReference type="EMBL" id="LJIJ01000251">
    <property type="protein sequence ID" value="ODM99856.1"/>
    <property type="molecule type" value="Genomic_DNA"/>
</dbReference>
<keyword evidence="7" id="KW-0677">Repeat</keyword>
<feature type="region of interest" description="Disordered" evidence="10">
    <location>
        <begin position="1326"/>
        <end position="1363"/>
    </location>
</feature>
<dbReference type="STRING" id="48709.A0A1D2N3K3"/>
<comment type="caution">
    <text evidence="13">The sequence shown here is derived from an EMBL/GenBank/DDBJ whole genome shotgun (WGS) entry which is preliminary data.</text>
</comment>
<comment type="subcellular location">
    <subcellularLocation>
        <location evidence="1">Cell membrane</location>
    </subcellularLocation>
</comment>
<evidence type="ECO:0000256" key="11">
    <source>
        <dbReference type="SAM" id="Phobius"/>
    </source>
</evidence>
<dbReference type="Pfam" id="PF13306">
    <property type="entry name" value="LRR_5"/>
    <property type="match status" value="1"/>
</dbReference>
<dbReference type="InterPro" id="IPR032675">
    <property type="entry name" value="LRR_dom_sf"/>
</dbReference>
<dbReference type="Proteomes" id="UP000094527">
    <property type="component" value="Unassembled WGS sequence"/>
</dbReference>
<evidence type="ECO:0000313" key="13">
    <source>
        <dbReference type="EMBL" id="ODM99856.1"/>
    </source>
</evidence>
<dbReference type="InterPro" id="IPR000157">
    <property type="entry name" value="TIR_dom"/>
</dbReference>
<accession>A0A1D2N3K3</accession>
<gene>
    <name evidence="13" type="ORF">Ocin01_06810</name>
</gene>
<proteinExistence type="inferred from homology"/>
<dbReference type="PANTHER" id="PTHR24366">
    <property type="entry name" value="IG(IMMUNOGLOBULIN) AND LRR(LEUCINE RICH REPEAT) DOMAINS"/>
    <property type="match status" value="1"/>
</dbReference>
<dbReference type="InterPro" id="IPR001611">
    <property type="entry name" value="Leu-rich_rpt"/>
</dbReference>
<dbReference type="InterPro" id="IPR035897">
    <property type="entry name" value="Toll_tir_struct_dom_sf"/>
</dbReference>
<dbReference type="PROSITE" id="PS50104">
    <property type="entry name" value="TIR"/>
    <property type="match status" value="1"/>
</dbReference>
<dbReference type="PROSITE" id="PS51450">
    <property type="entry name" value="LRR"/>
    <property type="match status" value="7"/>
</dbReference>
<dbReference type="Pfam" id="PF13676">
    <property type="entry name" value="TIR_2"/>
    <property type="match status" value="1"/>
</dbReference>